<reference evidence="2" key="1">
    <citation type="submission" date="2021-06" db="EMBL/GenBank/DDBJ databases">
        <title>Comparative genomics, transcriptomics and evolutionary studies reveal genomic signatures of adaptation to plant cell wall in hemibiotrophic fungi.</title>
        <authorList>
            <consortium name="DOE Joint Genome Institute"/>
            <person name="Baroncelli R."/>
            <person name="Diaz J.F."/>
            <person name="Benocci T."/>
            <person name="Peng M."/>
            <person name="Battaglia E."/>
            <person name="Haridas S."/>
            <person name="Andreopoulos W."/>
            <person name="Labutti K."/>
            <person name="Pangilinan J."/>
            <person name="Floch G.L."/>
            <person name="Makela M.R."/>
            <person name="Henrissat B."/>
            <person name="Grigoriev I.V."/>
            <person name="Crouch J.A."/>
            <person name="De Vries R.P."/>
            <person name="Sukno S.A."/>
            <person name="Thon M.R."/>
        </authorList>
    </citation>
    <scope>NUCLEOTIDE SEQUENCE</scope>
    <source>
        <strain evidence="2">MAFF235873</strain>
    </source>
</reference>
<gene>
    <name evidence="2" type="ORF">LX32DRAFT_294714</name>
</gene>
<dbReference type="Proteomes" id="UP001232148">
    <property type="component" value="Unassembled WGS sequence"/>
</dbReference>
<keyword evidence="1" id="KW-1133">Transmembrane helix</keyword>
<keyword evidence="1" id="KW-0812">Transmembrane</keyword>
<evidence type="ECO:0000313" key="2">
    <source>
        <dbReference type="EMBL" id="KAK2020740.1"/>
    </source>
</evidence>
<comment type="caution">
    <text evidence="2">The sequence shown here is derived from an EMBL/GenBank/DDBJ whole genome shotgun (WGS) entry which is preliminary data.</text>
</comment>
<feature type="transmembrane region" description="Helical" evidence="1">
    <location>
        <begin position="25"/>
        <end position="43"/>
    </location>
</feature>
<accession>A0AAD9H223</accession>
<evidence type="ECO:0000313" key="3">
    <source>
        <dbReference type="Proteomes" id="UP001232148"/>
    </source>
</evidence>
<sequence length="126" mass="14390">MAWRNTRARHIGRYQKVTDSKLSNIPFLLFVLITNPAVAYHFLRALGHTRLARNCYLPISRHTNGQGAIRVIEGESSGTAFTFSSCHANFLTVTICFLRGTYWRQRLRGLVWNRRAGVHGERDTTA</sequence>
<keyword evidence="3" id="KW-1185">Reference proteome</keyword>
<name>A0AAD9H223_9PEZI</name>
<dbReference type="EMBL" id="MU843180">
    <property type="protein sequence ID" value="KAK2020740.1"/>
    <property type="molecule type" value="Genomic_DNA"/>
</dbReference>
<protein>
    <submittedName>
        <fullName evidence="2">Uncharacterized protein</fullName>
    </submittedName>
</protein>
<dbReference type="AlphaFoldDB" id="A0AAD9H223"/>
<evidence type="ECO:0000256" key="1">
    <source>
        <dbReference type="SAM" id="Phobius"/>
    </source>
</evidence>
<proteinExistence type="predicted"/>
<keyword evidence="1" id="KW-0472">Membrane</keyword>
<organism evidence="2 3">
    <name type="scientific">Colletotrichum zoysiae</name>
    <dbReference type="NCBI Taxonomy" id="1216348"/>
    <lineage>
        <taxon>Eukaryota</taxon>
        <taxon>Fungi</taxon>
        <taxon>Dikarya</taxon>
        <taxon>Ascomycota</taxon>
        <taxon>Pezizomycotina</taxon>
        <taxon>Sordariomycetes</taxon>
        <taxon>Hypocreomycetidae</taxon>
        <taxon>Glomerellales</taxon>
        <taxon>Glomerellaceae</taxon>
        <taxon>Colletotrichum</taxon>
        <taxon>Colletotrichum graminicola species complex</taxon>
    </lineage>
</organism>